<dbReference type="Pfam" id="PF05721">
    <property type="entry name" value="PhyH"/>
    <property type="match status" value="1"/>
</dbReference>
<evidence type="ECO:0000256" key="1">
    <source>
        <dbReference type="ARBA" id="ARBA00001962"/>
    </source>
</evidence>
<comment type="caution">
    <text evidence="2">The sequence shown here is derived from an EMBL/GenBank/DDBJ whole genome shotgun (WGS) entry which is preliminary data.</text>
</comment>
<evidence type="ECO:0008006" key="4">
    <source>
        <dbReference type="Google" id="ProtNLM"/>
    </source>
</evidence>
<comment type="cofactor">
    <cofactor evidence="1">
        <name>Fe cation</name>
        <dbReference type="ChEBI" id="CHEBI:24875"/>
    </cofactor>
</comment>
<proteinExistence type="predicted"/>
<dbReference type="PANTHER" id="PTHR20883">
    <property type="entry name" value="PHYTANOYL-COA DIOXYGENASE DOMAIN CONTAINING 1"/>
    <property type="match status" value="1"/>
</dbReference>
<dbReference type="SUPFAM" id="SSF51197">
    <property type="entry name" value="Clavaminate synthase-like"/>
    <property type="match status" value="1"/>
</dbReference>
<gene>
    <name evidence="2" type="ORF">KI387_017697</name>
</gene>
<feature type="non-terminal residue" evidence="2">
    <location>
        <position position="445"/>
    </location>
</feature>
<sequence length="445" mass="50345">GILSEEEISDLEKEFMAFIRREVPVEGKDFCDMSADYSKAIDDFSIINIMLPSRYKPSLKNNIYERRATSISKQLLGPDMCFDYDQLLAKPPNKPDAIFHWHQDLGYWPVTKDTRTASFWLAIDNSTVENGCLHFVPGSHLEPELRNHGTLHGDRNKSHTLSAALSEKDTPKPAELARGDATVHHERILHGSGSQSNKTSRKCIGTWDGCVEDPKYIEGLAYRTFQSFRHHHKCRAFFSFRHHHKCRAFFSFRHSQRIGFLGFPDILASVGLFHSSDISSRSGFSQCSTSPDLRNFLPSTSFMLDPGPSQEKTEKSGRMKYKFKKVESSSYIDCNYDIRDTELGNIDIEDFWSRVRSSSQTPWMKSIADSGLPLAAGFPMSAQCPEFILACASSYDSASHSVKSQAGEVVIKLDGGYFDDLLRLPNFEEYGDLDIKSAQKAWDND</sequence>
<dbReference type="Proteomes" id="UP000824469">
    <property type="component" value="Unassembled WGS sequence"/>
</dbReference>
<keyword evidence="3" id="KW-1185">Reference proteome</keyword>
<dbReference type="AlphaFoldDB" id="A0AA38LFN2"/>
<name>A0AA38LFN2_TAXCH</name>
<organism evidence="2 3">
    <name type="scientific">Taxus chinensis</name>
    <name type="common">Chinese yew</name>
    <name type="synonym">Taxus wallichiana var. chinensis</name>
    <dbReference type="NCBI Taxonomy" id="29808"/>
    <lineage>
        <taxon>Eukaryota</taxon>
        <taxon>Viridiplantae</taxon>
        <taxon>Streptophyta</taxon>
        <taxon>Embryophyta</taxon>
        <taxon>Tracheophyta</taxon>
        <taxon>Spermatophyta</taxon>
        <taxon>Pinopsida</taxon>
        <taxon>Pinidae</taxon>
        <taxon>Conifers II</taxon>
        <taxon>Cupressales</taxon>
        <taxon>Taxaceae</taxon>
        <taxon>Taxus</taxon>
    </lineage>
</organism>
<dbReference type="PANTHER" id="PTHR20883:SF46">
    <property type="entry name" value="PHYTANOYL-COA HYDROXYLASE"/>
    <property type="match status" value="1"/>
</dbReference>
<evidence type="ECO:0000313" key="2">
    <source>
        <dbReference type="EMBL" id="KAH9323058.1"/>
    </source>
</evidence>
<dbReference type="InterPro" id="IPR008775">
    <property type="entry name" value="Phytyl_CoA_dOase-like"/>
</dbReference>
<dbReference type="EMBL" id="JAHRHJ020000003">
    <property type="protein sequence ID" value="KAH9323058.1"/>
    <property type="molecule type" value="Genomic_DNA"/>
</dbReference>
<reference evidence="2 3" key="1">
    <citation type="journal article" date="2021" name="Nat. Plants">
        <title>The Taxus genome provides insights into paclitaxel biosynthesis.</title>
        <authorList>
            <person name="Xiong X."/>
            <person name="Gou J."/>
            <person name="Liao Q."/>
            <person name="Li Y."/>
            <person name="Zhou Q."/>
            <person name="Bi G."/>
            <person name="Li C."/>
            <person name="Du R."/>
            <person name="Wang X."/>
            <person name="Sun T."/>
            <person name="Guo L."/>
            <person name="Liang H."/>
            <person name="Lu P."/>
            <person name="Wu Y."/>
            <person name="Zhang Z."/>
            <person name="Ro D.K."/>
            <person name="Shang Y."/>
            <person name="Huang S."/>
            <person name="Yan J."/>
        </authorList>
    </citation>
    <scope>NUCLEOTIDE SEQUENCE [LARGE SCALE GENOMIC DNA]</scope>
    <source>
        <strain evidence="2">Ta-2019</strain>
    </source>
</reference>
<evidence type="ECO:0000313" key="3">
    <source>
        <dbReference type="Proteomes" id="UP000824469"/>
    </source>
</evidence>
<dbReference type="Gene3D" id="2.60.120.620">
    <property type="entry name" value="q2cbj1_9rhob like domain"/>
    <property type="match status" value="1"/>
</dbReference>
<accession>A0AA38LFN2</accession>
<protein>
    <recommendedName>
        <fullName evidence="4">Phytanoyl-CoA dioxygenase family protein</fullName>
    </recommendedName>
</protein>